<dbReference type="InterPro" id="IPR011333">
    <property type="entry name" value="SKP1/BTB/POZ_sf"/>
</dbReference>
<evidence type="ECO:0000313" key="2">
    <source>
        <dbReference type="EMBL" id="KAF1955499.1"/>
    </source>
</evidence>
<feature type="domain" description="BTB" evidence="1">
    <location>
        <begin position="25"/>
        <end position="94"/>
    </location>
</feature>
<keyword evidence="3" id="KW-1185">Reference proteome</keyword>
<name>A0A6A5TUR4_9PLEO</name>
<accession>A0A6A5TUR4</accession>
<dbReference type="PANTHER" id="PTHR47843:SF2">
    <property type="entry name" value="BTB DOMAIN-CONTAINING PROTEIN"/>
    <property type="match status" value="1"/>
</dbReference>
<dbReference type="PANTHER" id="PTHR47843">
    <property type="entry name" value="BTB DOMAIN-CONTAINING PROTEIN-RELATED"/>
    <property type="match status" value="1"/>
</dbReference>
<dbReference type="PROSITE" id="PS50097">
    <property type="entry name" value="BTB"/>
    <property type="match status" value="1"/>
</dbReference>
<dbReference type="SUPFAM" id="SSF54695">
    <property type="entry name" value="POZ domain"/>
    <property type="match status" value="1"/>
</dbReference>
<sequence length="255" mass="29799">MARSKNKTTPDEPPSVGAALSEGIVTIKVGPESNRGDFQIHKALLTHHSEYFRAALEGSWKEAQDKVVIWNDVESEIFQIFAAWLYTGELPEAAEWINILGRVRGKTKRENCNTFREVVVKCYALGDRLITPAFRRMICNFIVDGPRLEPMVIYQFAITAFERLPTECVILQYIVDGHCTHWKQGKDNAKTKQLEQQLPHEFLRRVMRRFGEMREEKEEVQAKRRCYYEHTTEEQEDCDGLHMHYDEDTDYGYFE</sequence>
<dbReference type="InterPro" id="IPR000210">
    <property type="entry name" value="BTB/POZ_dom"/>
</dbReference>
<protein>
    <recommendedName>
        <fullName evidence="1">BTB domain-containing protein</fullName>
    </recommendedName>
</protein>
<dbReference type="SMART" id="SM00225">
    <property type="entry name" value="BTB"/>
    <property type="match status" value="1"/>
</dbReference>
<dbReference type="CDD" id="cd18186">
    <property type="entry name" value="BTB_POZ_ZBTB_KLHL-like"/>
    <property type="match status" value="1"/>
</dbReference>
<dbReference type="AlphaFoldDB" id="A0A6A5TUR4"/>
<organism evidence="2 3">
    <name type="scientific">Byssothecium circinans</name>
    <dbReference type="NCBI Taxonomy" id="147558"/>
    <lineage>
        <taxon>Eukaryota</taxon>
        <taxon>Fungi</taxon>
        <taxon>Dikarya</taxon>
        <taxon>Ascomycota</taxon>
        <taxon>Pezizomycotina</taxon>
        <taxon>Dothideomycetes</taxon>
        <taxon>Pleosporomycetidae</taxon>
        <taxon>Pleosporales</taxon>
        <taxon>Massarineae</taxon>
        <taxon>Massarinaceae</taxon>
        <taxon>Byssothecium</taxon>
    </lineage>
</organism>
<proteinExistence type="predicted"/>
<dbReference type="Proteomes" id="UP000800035">
    <property type="component" value="Unassembled WGS sequence"/>
</dbReference>
<dbReference type="OrthoDB" id="194443at2759"/>
<gene>
    <name evidence="2" type="ORF">CC80DRAFT_564151</name>
</gene>
<reference evidence="2" key="1">
    <citation type="journal article" date="2020" name="Stud. Mycol.">
        <title>101 Dothideomycetes genomes: a test case for predicting lifestyles and emergence of pathogens.</title>
        <authorList>
            <person name="Haridas S."/>
            <person name="Albert R."/>
            <person name="Binder M."/>
            <person name="Bloem J."/>
            <person name="Labutti K."/>
            <person name="Salamov A."/>
            <person name="Andreopoulos B."/>
            <person name="Baker S."/>
            <person name="Barry K."/>
            <person name="Bills G."/>
            <person name="Bluhm B."/>
            <person name="Cannon C."/>
            <person name="Castanera R."/>
            <person name="Culley D."/>
            <person name="Daum C."/>
            <person name="Ezra D."/>
            <person name="Gonzalez J."/>
            <person name="Henrissat B."/>
            <person name="Kuo A."/>
            <person name="Liang C."/>
            <person name="Lipzen A."/>
            <person name="Lutzoni F."/>
            <person name="Magnuson J."/>
            <person name="Mondo S."/>
            <person name="Nolan M."/>
            <person name="Ohm R."/>
            <person name="Pangilinan J."/>
            <person name="Park H.-J."/>
            <person name="Ramirez L."/>
            <person name="Alfaro M."/>
            <person name="Sun H."/>
            <person name="Tritt A."/>
            <person name="Yoshinaga Y."/>
            <person name="Zwiers L.-H."/>
            <person name="Turgeon B."/>
            <person name="Goodwin S."/>
            <person name="Spatafora J."/>
            <person name="Crous P."/>
            <person name="Grigoriev I."/>
        </authorList>
    </citation>
    <scope>NUCLEOTIDE SEQUENCE</scope>
    <source>
        <strain evidence="2">CBS 675.92</strain>
    </source>
</reference>
<dbReference type="Pfam" id="PF00651">
    <property type="entry name" value="BTB"/>
    <property type="match status" value="1"/>
</dbReference>
<dbReference type="Gene3D" id="3.30.710.10">
    <property type="entry name" value="Potassium Channel Kv1.1, Chain A"/>
    <property type="match status" value="1"/>
</dbReference>
<dbReference type="EMBL" id="ML976994">
    <property type="protein sequence ID" value="KAF1955499.1"/>
    <property type="molecule type" value="Genomic_DNA"/>
</dbReference>
<evidence type="ECO:0000313" key="3">
    <source>
        <dbReference type="Proteomes" id="UP000800035"/>
    </source>
</evidence>
<evidence type="ECO:0000259" key="1">
    <source>
        <dbReference type="PROSITE" id="PS50097"/>
    </source>
</evidence>